<dbReference type="Pfam" id="PF06424">
    <property type="entry name" value="PRP1_N"/>
    <property type="match status" value="1"/>
</dbReference>
<dbReference type="Pfam" id="PF23240">
    <property type="entry name" value="HAT_PRP39_N"/>
    <property type="match status" value="1"/>
</dbReference>
<dbReference type="GO" id="GO:0000244">
    <property type="term" value="P:spliceosomal tri-snRNP complex assembly"/>
    <property type="evidence" value="ECO:0007669"/>
    <property type="project" value="TreeGrafter"/>
</dbReference>
<dbReference type="OrthoDB" id="440128at2759"/>
<keyword evidence="3" id="KW-0677">Repeat</keyword>
<keyword evidence="6" id="KW-0802">TPR repeat</keyword>
<evidence type="ECO:0000313" key="9">
    <source>
        <dbReference type="EMBL" id="ODV90593.1"/>
    </source>
</evidence>
<evidence type="ECO:0000256" key="7">
    <source>
        <dbReference type="SAM" id="MobiDB-lite"/>
    </source>
</evidence>
<feature type="repeat" description="TPR" evidence="6">
    <location>
        <begin position="774"/>
        <end position="807"/>
    </location>
</feature>
<dbReference type="InterPro" id="IPR010491">
    <property type="entry name" value="PRP1_N"/>
</dbReference>
<dbReference type="PROSITE" id="PS50005">
    <property type="entry name" value="TPR"/>
    <property type="match status" value="1"/>
</dbReference>
<dbReference type="AlphaFoldDB" id="A0A1E4TFW3"/>
<evidence type="ECO:0000256" key="2">
    <source>
        <dbReference type="ARBA" id="ARBA00022664"/>
    </source>
</evidence>
<feature type="compositionally biased region" description="Polar residues" evidence="7">
    <location>
        <begin position="52"/>
        <end position="62"/>
    </location>
</feature>
<dbReference type="Gene3D" id="1.25.40.10">
    <property type="entry name" value="Tetratricopeptide repeat domain"/>
    <property type="match status" value="4"/>
</dbReference>
<name>A0A1E4TFW3_9ASCO</name>
<comment type="subcellular location">
    <subcellularLocation>
        <location evidence="1">Nucleus</location>
    </subcellularLocation>
</comment>
<keyword evidence="2" id="KW-0507">mRNA processing</keyword>
<accession>A0A1E4TFW3</accession>
<dbReference type="PANTHER" id="PTHR11246:SF1">
    <property type="entry name" value="PRE-MRNA-PROCESSING FACTOR 6"/>
    <property type="match status" value="1"/>
</dbReference>
<evidence type="ECO:0000313" key="10">
    <source>
        <dbReference type="Proteomes" id="UP000095023"/>
    </source>
</evidence>
<dbReference type="PANTHER" id="PTHR11246">
    <property type="entry name" value="PRE-MRNA SPLICING FACTOR"/>
    <property type="match status" value="1"/>
</dbReference>
<gene>
    <name evidence="9" type="ORF">CANCADRAFT_2323</name>
</gene>
<dbReference type="Proteomes" id="UP000095023">
    <property type="component" value="Unassembled WGS sequence"/>
</dbReference>
<evidence type="ECO:0000256" key="4">
    <source>
        <dbReference type="ARBA" id="ARBA00023187"/>
    </source>
</evidence>
<dbReference type="SUPFAM" id="SSF48452">
    <property type="entry name" value="TPR-like"/>
    <property type="match status" value="2"/>
</dbReference>
<dbReference type="InterPro" id="IPR011990">
    <property type="entry name" value="TPR-like_helical_dom_sf"/>
</dbReference>
<evidence type="ECO:0000256" key="6">
    <source>
        <dbReference type="PROSITE-ProRule" id="PRU00339"/>
    </source>
</evidence>
<keyword evidence="10" id="KW-1185">Reference proteome</keyword>
<reference evidence="10" key="1">
    <citation type="submission" date="2016-02" db="EMBL/GenBank/DDBJ databases">
        <title>Comparative genomics of biotechnologically important yeasts.</title>
        <authorList>
            <consortium name="DOE Joint Genome Institute"/>
            <person name="Riley R."/>
            <person name="Haridas S."/>
            <person name="Wolfe K.H."/>
            <person name="Lopes M.R."/>
            <person name="Hittinger C.T."/>
            <person name="Goker M."/>
            <person name="Salamov A."/>
            <person name="Wisecaver J."/>
            <person name="Long T.M."/>
            <person name="Aerts A.L."/>
            <person name="Barry K."/>
            <person name="Choi C."/>
            <person name="Clum A."/>
            <person name="Coughlan A.Y."/>
            <person name="Deshpande S."/>
            <person name="Douglass A.P."/>
            <person name="Hanson S.J."/>
            <person name="Klenk H.-P."/>
            <person name="Labutti K."/>
            <person name="Lapidus A."/>
            <person name="Lindquist E."/>
            <person name="Lipzen A."/>
            <person name="Meier-Kolthoff J.P."/>
            <person name="Ohm R.A."/>
            <person name="Otillar R.P."/>
            <person name="Pangilinan J."/>
            <person name="Peng Y."/>
            <person name="Rokas A."/>
            <person name="Rosa C.A."/>
            <person name="Scheuner C."/>
            <person name="Sibirny A.A."/>
            <person name="Slot J.C."/>
            <person name="Stielow J.B."/>
            <person name="Sun H."/>
            <person name="Kurtzman C.P."/>
            <person name="Blackwell M."/>
            <person name="Jeffries T.W."/>
            <person name="Grigoriev I.V."/>
        </authorList>
    </citation>
    <scope>NUCLEOTIDE SEQUENCE [LARGE SCALE GENOMIC DNA]</scope>
    <source>
        <strain evidence="10">NRRL Y-17796</strain>
    </source>
</reference>
<dbReference type="GO" id="GO:0071013">
    <property type="term" value="C:catalytic step 2 spliceosome"/>
    <property type="evidence" value="ECO:0007669"/>
    <property type="project" value="TreeGrafter"/>
</dbReference>
<keyword evidence="4" id="KW-0508">mRNA splicing</keyword>
<dbReference type="GO" id="GO:0045292">
    <property type="term" value="P:mRNA cis splicing, via spliceosome"/>
    <property type="evidence" value="ECO:0007669"/>
    <property type="project" value="EnsemblFungi"/>
</dbReference>
<evidence type="ECO:0000256" key="5">
    <source>
        <dbReference type="ARBA" id="ARBA00023242"/>
    </source>
</evidence>
<evidence type="ECO:0000256" key="1">
    <source>
        <dbReference type="ARBA" id="ARBA00004123"/>
    </source>
</evidence>
<dbReference type="InterPro" id="IPR045075">
    <property type="entry name" value="Syf1-like"/>
</dbReference>
<dbReference type="EMBL" id="KV453842">
    <property type="protein sequence ID" value="ODV90593.1"/>
    <property type="molecule type" value="Genomic_DNA"/>
</dbReference>
<dbReference type="GO" id="GO:0046540">
    <property type="term" value="C:U4/U6 x U5 tri-snRNP complex"/>
    <property type="evidence" value="ECO:0007669"/>
    <property type="project" value="EnsemblFungi"/>
</dbReference>
<evidence type="ECO:0000256" key="3">
    <source>
        <dbReference type="ARBA" id="ARBA00022737"/>
    </source>
</evidence>
<dbReference type="Pfam" id="PF14559">
    <property type="entry name" value="TPR_19"/>
    <property type="match status" value="1"/>
</dbReference>
<dbReference type="FunFam" id="1.25.40.10:FF:000256">
    <property type="entry name" value="Probable pre-mRNA splicing factor prp1"/>
    <property type="match status" value="1"/>
</dbReference>
<feature type="region of interest" description="Disordered" evidence="7">
    <location>
        <begin position="1"/>
        <end position="72"/>
    </location>
</feature>
<protein>
    <recommendedName>
        <fullName evidence="8">PRP1 splicing factor N-terminal domain-containing protein</fullName>
    </recommendedName>
</protein>
<sequence>MDFLNQSPPPGYIPGIGRGATGFSTRSDIGTAQPVADQLPGPEGARDDPDSTDTGLLGTNQYTKEDEEADDIYKQIDRRMETRRKHRNKRQAVSKPETLADQFADLKRNLASISDYDWSALPEASDNTGKNKRHRQLLAQTQRFYAVPDSVVAGSIVDTTRTAGSIDMHNLTEARGKILKDSLDNATAEINSDVRPETVGGIEDSDLSDTLLQYSASNVGDTDKTRKLIESVLKSNPAHAPAWIALAQLECSVAHTSKAKRILADARANCPSSEDIWLESLKIASKKDALSLAREAVLSLPKSIALWKALVDAETDNTSKLQSLQSALQQNPTSAELWEAYADHQDSEENTKLVLRKSVELVPESAHLWLRLASLETYEVAKSVLKQARDHIAASLDLWIAEIVLDESQQQSQDILNGTSFSALQNLSQQGVMPSRKVLFAEANKCIEDDHKGAALALIDGLQKHDSTTKQSPLTDLWLNDYNYLTNKGYKELARLVLVAGLTREESDIDLWHELYSFDQENSGDVIHTLESAIAYCPDESMFPLMLAKTHWANGYPDKALEVLKQSLGSLPDDEDLWLAYAKVQTDTGALKAAAETLKTARTSLSTERIWVRSVYVARLDNDLEKALALVQDGLAQYPNSSKLWLQKAQIEESSGDSSSATKTYMEGTRRCPKVAALWISYAKFEKSVGTVGRMRAILDNGLVHNRDSEQLWYARIQVEIAAGNKENARNVASRAVQASPKSGLLLSESIALEPRTQQKSRLVDALRRLDNDPNLLCAVGKTFFREKNWSKAQLWIERAVKAEPDNGDAWGWLNLTMKHSPEVTEKERTSLIERFIKADPRHGIIWPAIFKDLKHHKTPKVELLQVLSNTLEESNRNNI</sequence>
<organism evidence="9 10">
    <name type="scientific">Tortispora caseinolytica NRRL Y-17796</name>
    <dbReference type="NCBI Taxonomy" id="767744"/>
    <lineage>
        <taxon>Eukaryota</taxon>
        <taxon>Fungi</taxon>
        <taxon>Dikarya</taxon>
        <taxon>Ascomycota</taxon>
        <taxon>Saccharomycotina</taxon>
        <taxon>Trigonopsidomycetes</taxon>
        <taxon>Trigonopsidales</taxon>
        <taxon>Trigonopsidaceae</taxon>
        <taxon>Tortispora</taxon>
    </lineage>
</organism>
<dbReference type="InterPro" id="IPR003107">
    <property type="entry name" value="HAT"/>
</dbReference>
<dbReference type="InterPro" id="IPR019734">
    <property type="entry name" value="TPR_rpt"/>
</dbReference>
<feature type="domain" description="PRP1 splicing factor N-terminal" evidence="8">
    <location>
        <begin position="8"/>
        <end position="130"/>
    </location>
</feature>
<dbReference type="SMART" id="SM00386">
    <property type="entry name" value="HAT"/>
    <property type="match status" value="8"/>
</dbReference>
<keyword evidence="5" id="KW-0539">Nucleus</keyword>
<proteinExistence type="predicted"/>
<evidence type="ECO:0000259" key="8">
    <source>
        <dbReference type="Pfam" id="PF06424"/>
    </source>
</evidence>